<dbReference type="HOGENOM" id="CLU_079400_2_0_1"/>
<keyword evidence="1" id="KW-0813">Transport</keyword>
<dbReference type="SUPFAM" id="SSF110004">
    <property type="entry name" value="Glycolipid transfer protein, GLTP"/>
    <property type="match status" value="1"/>
</dbReference>
<dbReference type="STRING" id="36166.T1GU00"/>
<reference evidence="4" key="1">
    <citation type="submission" date="2013-02" db="EMBL/GenBank/DDBJ databases">
        <authorList>
            <person name="Hughes D."/>
        </authorList>
    </citation>
    <scope>NUCLEOTIDE SEQUENCE</scope>
    <source>
        <strain>Durham</strain>
        <strain evidence="4">NC isolate 2 -- Noor lab</strain>
    </source>
</reference>
<dbReference type="OMA" id="NLAQHQD"/>
<accession>T1GU00</accession>
<evidence type="ECO:0000259" key="2">
    <source>
        <dbReference type="Pfam" id="PF08718"/>
    </source>
</evidence>
<dbReference type="EMBL" id="CAQQ02007945">
    <property type="status" value="NOT_ANNOTATED_CDS"/>
    <property type="molecule type" value="Genomic_DNA"/>
</dbReference>
<evidence type="ECO:0000313" key="3">
    <source>
        <dbReference type="EnsemblMetazoa" id="MESCA007199-PA"/>
    </source>
</evidence>
<dbReference type="GO" id="GO:1902387">
    <property type="term" value="F:ceramide 1-phosphate binding"/>
    <property type="evidence" value="ECO:0007669"/>
    <property type="project" value="TreeGrafter"/>
</dbReference>
<keyword evidence="4" id="KW-1185">Reference proteome</keyword>
<feature type="domain" description="Glycolipid transfer protein" evidence="2">
    <location>
        <begin position="1"/>
        <end position="105"/>
    </location>
</feature>
<proteinExistence type="predicted"/>
<reference evidence="3" key="2">
    <citation type="submission" date="2015-06" db="UniProtKB">
        <authorList>
            <consortium name="EnsemblMetazoa"/>
        </authorList>
    </citation>
    <scope>IDENTIFICATION</scope>
</reference>
<evidence type="ECO:0000313" key="4">
    <source>
        <dbReference type="Proteomes" id="UP000015102"/>
    </source>
</evidence>
<dbReference type="EMBL" id="CAQQ02007946">
    <property type="status" value="NOT_ANNOTATED_CDS"/>
    <property type="molecule type" value="Genomic_DNA"/>
</dbReference>
<dbReference type="InterPro" id="IPR036497">
    <property type="entry name" value="GLTP_sf"/>
</dbReference>
<dbReference type="GO" id="GO:0005829">
    <property type="term" value="C:cytosol"/>
    <property type="evidence" value="ECO:0007669"/>
    <property type="project" value="TreeGrafter"/>
</dbReference>
<sequence length="155" mass="18351">MQGNVDKLTKCFLKNPIKYEYLDSLILENKEDQLFSSDALLWLKRALELIHKFFENILNDVSVSENLKDHLQTAYDITLKQYHGWLVQNTVTLIYRWVPNRSDLLGNGEYHEENIAVLRTYLPVMGMHLNYIDKKLIIDLTQAYEVKTNLIRFKM</sequence>
<dbReference type="EMBL" id="CAQQ02007948">
    <property type="status" value="NOT_ANNOTATED_CDS"/>
    <property type="molecule type" value="Genomic_DNA"/>
</dbReference>
<dbReference type="EnsemblMetazoa" id="MESCA007199-RA">
    <property type="protein sequence ID" value="MESCA007199-PA"/>
    <property type="gene ID" value="MESCA007199"/>
</dbReference>
<dbReference type="Pfam" id="PF08718">
    <property type="entry name" value="GLTP"/>
    <property type="match status" value="1"/>
</dbReference>
<organism evidence="3 4">
    <name type="scientific">Megaselia scalaris</name>
    <name type="common">Humpbacked fly</name>
    <name type="synonym">Phora scalaris</name>
    <dbReference type="NCBI Taxonomy" id="36166"/>
    <lineage>
        <taxon>Eukaryota</taxon>
        <taxon>Metazoa</taxon>
        <taxon>Ecdysozoa</taxon>
        <taxon>Arthropoda</taxon>
        <taxon>Hexapoda</taxon>
        <taxon>Insecta</taxon>
        <taxon>Pterygota</taxon>
        <taxon>Neoptera</taxon>
        <taxon>Endopterygota</taxon>
        <taxon>Diptera</taxon>
        <taxon>Brachycera</taxon>
        <taxon>Muscomorpha</taxon>
        <taxon>Platypezoidea</taxon>
        <taxon>Phoridae</taxon>
        <taxon>Megaseliini</taxon>
        <taxon>Megaselia</taxon>
    </lineage>
</organism>
<dbReference type="InterPro" id="IPR014830">
    <property type="entry name" value="Glycolipid_transfer_prot_dom"/>
</dbReference>
<dbReference type="PANTHER" id="PTHR10219">
    <property type="entry name" value="GLYCOLIPID TRANSFER PROTEIN-RELATED"/>
    <property type="match status" value="1"/>
</dbReference>
<dbReference type="GO" id="GO:0016020">
    <property type="term" value="C:membrane"/>
    <property type="evidence" value="ECO:0007669"/>
    <property type="project" value="TreeGrafter"/>
</dbReference>
<dbReference type="GO" id="GO:1902388">
    <property type="term" value="F:ceramide 1-phosphate transfer activity"/>
    <property type="evidence" value="ECO:0007669"/>
    <property type="project" value="TreeGrafter"/>
</dbReference>
<name>T1GU00_MEGSC</name>
<dbReference type="EMBL" id="CAQQ02007947">
    <property type="status" value="NOT_ANNOTATED_CDS"/>
    <property type="molecule type" value="Genomic_DNA"/>
</dbReference>
<protein>
    <recommendedName>
        <fullName evidence="2">Glycolipid transfer protein domain-containing protein</fullName>
    </recommendedName>
</protein>
<dbReference type="AlphaFoldDB" id="T1GU00"/>
<evidence type="ECO:0000256" key="1">
    <source>
        <dbReference type="ARBA" id="ARBA00022448"/>
    </source>
</evidence>
<dbReference type="Gene3D" id="1.10.3520.10">
    <property type="entry name" value="Glycolipid transfer protein"/>
    <property type="match status" value="1"/>
</dbReference>
<dbReference type="PANTHER" id="PTHR10219:SF25">
    <property type="entry name" value="PLECKSTRIN HOMOLOGY DOMAIN-CONTAINING FAMILY A MEMBER 8"/>
    <property type="match status" value="1"/>
</dbReference>
<dbReference type="Proteomes" id="UP000015102">
    <property type="component" value="Unassembled WGS sequence"/>
</dbReference>